<dbReference type="EMBL" id="MU004189">
    <property type="protein sequence ID" value="KAF2495300.1"/>
    <property type="molecule type" value="Genomic_DNA"/>
</dbReference>
<sequence>MLHSANSTNPTTKGVVQNVLVSGLSRKSEYLNYQLSLRTCLLSSKNLEQNARLLSTTIHLPRGLKDTSKRRSLRITGVNRTTSITRHASNIIMTANRSPPTSNISTLTTRTLYNAIGTNSWDPYHIHRKAQSATFFNFLAAFAHGSNAWPCRVRLNHISYEGKTVHATVCARTRLAAFAFPIRGASGLVNRFERMRERV</sequence>
<gene>
    <name evidence="1" type="ORF">BU16DRAFT_527171</name>
</gene>
<protein>
    <submittedName>
        <fullName evidence="1">Uncharacterized protein</fullName>
    </submittedName>
</protein>
<proteinExistence type="predicted"/>
<reference evidence="1" key="1">
    <citation type="journal article" date="2020" name="Stud. Mycol.">
        <title>101 Dothideomycetes genomes: a test case for predicting lifestyles and emergence of pathogens.</title>
        <authorList>
            <person name="Haridas S."/>
            <person name="Albert R."/>
            <person name="Binder M."/>
            <person name="Bloem J."/>
            <person name="Labutti K."/>
            <person name="Salamov A."/>
            <person name="Andreopoulos B."/>
            <person name="Baker S."/>
            <person name="Barry K."/>
            <person name="Bills G."/>
            <person name="Bluhm B."/>
            <person name="Cannon C."/>
            <person name="Castanera R."/>
            <person name="Culley D."/>
            <person name="Daum C."/>
            <person name="Ezra D."/>
            <person name="Gonzalez J."/>
            <person name="Henrissat B."/>
            <person name="Kuo A."/>
            <person name="Liang C."/>
            <person name="Lipzen A."/>
            <person name="Lutzoni F."/>
            <person name="Magnuson J."/>
            <person name="Mondo S."/>
            <person name="Nolan M."/>
            <person name="Ohm R."/>
            <person name="Pangilinan J."/>
            <person name="Park H.-J."/>
            <person name="Ramirez L."/>
            <person name="Alfaro M."/>
            <person name="Sun H."/>
            <person name="Tritt A."/>
            <person name="Yoshinaga Y."/>
            <person name="Zwiers L.-H."/>
            <person name="Turgeon B."/>
            <person name="Goodwin S."/>
            <person name="Spatafora J."/>
            <person name="Crous P."/>
            <person name="Grigoriev I."/>
        </authorList>
    </citation>
    <scope>NUCLEOTIDE SEQUENCE</scope>
    <source>
        <strain evidence="1">CBS 269.34</strain>
    </source>
</reference>
<keyword evidence="2" id="KW-1185">Reference proteome</keyword>
<organism evidence="1 2">
    <name type="scientific">Lophium mytilinum</name>
    <dbReference type="NCBI Taxonomy" id="390894"/>
    <lineage>
        <taxon>Eukaryota</taxon>
        <taxon>Fungi</taxon>
        <taxon>Dikarya</taxon>
        <taxon>Ascomycota</taxon>
        <taxon>Pezizomycotina</taxon>
        <taxon>Dothideomycetes</taxon>
        <taxon>Pleosporomycetidae</taxon>
        <taxon>Mytilinidiales</taxon>
        <taxon>Mytilinidiaceae</taxon>
        <taxon>Lophium</taxon>
    </lineage>
</organism>
<evidence type="ECO:0000313" key="2">
    <source>
        <dbReference type="Proteomes" id="UP000799750"/>
    </source>
</evidence>
<name>A0A6A6QTL4_9PEZI</name>
<dbReference type="Proteomes" id="UP000799750">
    <property type="component" value="Unassembled WGS sequence"/>
</dbReference>
<dbReference type="AlphaFoldDB" id="A0A6A6QTL4"/>
<accession>A0A6A6QTL4</accession>
<evidence type="ECO:0000313" key="1">
    <source>
        <dbReference type="EMBL" id="KAF2495300.1"/>
    </source>
</evidence>